<dbReference type="EMBL" id="PGFS01000001">
    <property type="protein sequence ID" value="MDH4571066.1"/>
    <property type="molecule type" value="Genomic_DNA"/>
</dbReference>
<dbReference type="Proteomes" id="UP001162135">
    <property type="component" value="Unassembled WGS sequence"/>
</dbReference>
<reference evidence="4" key="1">
    <citation type="journal article" date="2015" name="Antonie Van Leeuwenhoek">
        <title>Comparative 16S rRNA signatures and multilocus sequence analysis for the genus Salinicola and description of Salinicola acroporae sp. nov., isolated from coral Acropora digitifera.</title>
        <authorList>
            <person name="Lepcha R.T."/>
            <person name="Poddar A."/>
            <person name="Schumann P."/>
            <person name="Das S.K."/>
        </authorList>
    </citation>
    <scope>NUCLEOTIDE SEQUENCE</scope>
    <source>
        <strain evidence="4">S4-41</strain>
    </source>
</reference>
<dbReference type="InterPro" id="IPR008707">
    <property type="entry name" value="B-propeller_PilY1"/>
</dbReference>
<accession>A0ABT6I057</accession>
<proteinExistence type="predicted"/>
<evidence type="ECO:0000259" key="3">
    <source>
        <dbReference type="Pfam" id="PF05567"/>
    </source>
</evidence>
<name>A0ABT6I057_9GAMM</name>
<evidence type="ECO:0000256" key="1">
    <source>
        <dbReference type="ARBA" id="ARBA00022723"/>
    </source>
</evidence>
<dbReference type="RefSeq" id="WP_280337201.1">
    <property type="nucleotide sequence ID" value="NZ_PGFS01000001.1"/>
</dbReference>
<sequence>MTQRLQNVVGYIRGDTENEQRNGGGLRDRLWLNGRESARLGDFIGSRPYLVGVPNTYYVPDEGDTSYAEFRTAQRTRAQMLYVGGNDGMLHGFDAATGVERVAYVPGLVLEQLPELADPDYRHRYYVDGSPTVLDARHGEAGTGAWFSLLTSGLGSGGKGLFALDVTDPARFSESNASALALWEYDPADDAAVFGEDDQQLGYIYNQPSIVRMENGRFAVVVGNGYASEAGKASLYILFVDGGAGGNWSSSDVMRLTPSAADNSGDNGMMTVSLLDRDEDGRVDLAYGADLQGNIWRFDLSSTDPAGWEGHIHQLFSGIRAGERQVITSTLEVGRHPDGGLMVLFGTGGEENYGLPTTQDRRTSDSFYAVRDFVDGVARSDTLTRADLAGRAFHQTTLDDQDGSSTMVRYLDDVDTSRYPENGWYLDLAGTERVVDGPSLRGNRILFSSLIPGYGVCGAEDAGYLYELNAWYGSAFPTPVLDVNGDGKVDDQDSYYPSSDDTTRYVPVAIATDGAIFTPKVMLDDDGGQETKVSAGTNGALTKIAEAPLNSMQLGRVTWRRLE</sequence>
<keyword evidence="1" id="KW-0479">Metal-binding</keyword>
<keyword evidence="2" id="KW-0106">Calcium</keyword>
<keyword evidence="5" id="KW-1185">Reference proteome</keyword>
<protein>
    <recommendedName>
        <fullName evidence="3">PilY1 beta-propeller domain-containing protein</fullName>
    </recommendedName>
</protein>
<evidence type="ECO:0000313" key="5">
    <source>
        <dbReference type="Proteomes" id="UP001162135"/>
    </source>
</evidence>
<feature type="domain" description="PilY1 beta-propeller" evidence="3">
    <location>
        <begin position="40"/>
        <end position="373"/>
    </location>
</feature>
<dbReference type="Pfam" id="PF05567">
    <property type="entry name" value="T4P_PilY1"/>
    <property type="match status" value="1"/>
</dbReference>
<evidence type="ECO:0000256" key="2">
    <source>
        <dbReference type="ARBA" id="ARBA00022837"/>
    </source>
</evidence>
<gene>
    <name evidence="4" type="ORF">CUR86_00410</name>
</gene>
<comment type="caution">
    <text evidence="4">The sequence shown here is derived from an EMBL/GenBank/DDBJ whole genome shotgun (WGS) entry which is preliminary data.</text>
</comment>
<reference evidence="4" key="2">
    <citation type="submission" date="2017-11" db="EMBL/GenBank/DDBJ databases">
        <authorList>
            <person name="Das S.K."/>
        </authorList>
    </citation>
    <scope>NUCLEOTIDE SEQUENCE</scope>
    <source>
        <strain evidence="4">S4-41</strain>
    </source>
</reference>
<organism evidence="4 5">
    <name type="scientific">Salinicola acroporae</name>
    <dbReference type="NCBI Taxonomy" id="1541440"/>
    <lineage>
        <taxon>Bacteria</taxon>
        <taxon>Pseudomonadati</taxon>
        <taxon>Pseudomonadota</taxon>
        <taxon>Gammaproteobacteria</taxon>
        <taxon>Oceanospirillales</taxon>
        <taxon>Halomonadaceae</taxon>
        <taxon>Salinicola</taxon>
    </lineage>
</organism>
<evidence type="ECO:0000313" key="4">
    <source>
        <dbReference type="EMBL" id="MDH4571066.1"/>
    </source>
</evidence>